<dbReference type="PANTHER" id="PTHR47790">
    <property type="entry name" value="TRNA/TMRNA (URACIL-C(5))-METHYLTRANSFERASE"/>
    <property type="match status" value="1"/>
</dbReference>
<feature type="binding site" evidence="7">
    <location>
        <position position="232"/>
    </location>
    <ligand>
        <name>S-adenosyl-L-methionine</name>
        <dbReference type="ChEBI" id="CHEBI:59789"/>
    </ligand>
</feature>
<evidence type="ECO:0000256" key="4">
    <source>
        <dbReference type="ARBA" id="ARBA00022694"/>
    </source>
</evidence>
<evidence type="ECO:0000256" key="6">
    <source>
        <dbReference type="ARBA" id="ARBA00052788"/>
    </source>
</evidence>
<evidence type="ECO:0000256" key="8">
    <source>
        <dbReference type="PROSITE-ProRule" id="PRU01024"/>
    </source>
</evidence>
<dbReference type="Gene3D" id="3.40.50.150">
    <property type="entry name" value="Vaccinia Virus protein VP39"/>
    <property type="match status" value="1"/>
</dbReference>
<evidence type="ECO:0000256" key="9">
    <source>
        <dbReference type="PROSITE-ProRule" id="PRU10015"/>
    </source>
</evidence>
<dbReference type="EC" id="2.1.1.35" evidence="7"/>
<sequence length="381" mass="43640">MVIFDIDPSRYDAQLEAKRQRIERQFARFSPPPLEVFSSPPSYYRMRAEFRIWHEGDDLFYAMFEADPKAPLQRGRVAQRVVRVDRFPVASERINELMPRLLDAIRDESLMRRKLFQVEFLTTLSGEALITMIYHKPLGEDWEARARELQARLGVSLIGRSRKQRLVLDRDHVWERLEVDGRELRYQQVENSFTQPNAEICRAMLHWARDVTAATAKESRRDLVELYCGNGNFTVALAQNFRRVVATEISRTSVASAQANLEANGIDNVHVARMSAEEFALALAGEKQGRRVAAMELAECDFSTVLVDPPRAGLDADSCAPLMRYSRIIYISCNPDTLAVNLEQLSRTHRVARMALFDQFPWTDHCECGVLLERRSSASSA</sequence>
<dbReference type="InterPro" id="IPR011869">
    <property type="entry name" value="TrmA_MeTrfase"/>
</dbReference>
<evidence type="ECO:0000256" key="1">
    <source>
        <dbReference type="ARBA" id="ARBA00022603"/>
    </source>
</evidence>
<dbReference type="AlphaFoldDB" id="A0A640W892"/>
<dbReference type="GO" id="GO:0030697">
    <property type="term" value="F:tRNA (uracil(54)-C5)-methyltransferase activity, S-adenosyl methionine-dependent"/>
    <property type="evidence" value="ECO:0007669"/>
    <property type="project" value="UniProtKB-UniRule"/>
</dbReference>
<dbReference type="GO" id="GO:0005829">
    <property type="term" value="C:cytosol"/>
    <property type="evidence" value="ECO:0007669"/>
    <property type="project" value="TreeGrafter"/>
</dbReference>
<dbReference type="PROSITE" id="PS01230">
    <property type="entry name" value="TRMA_1"/>
    <property type="match status" value="1"/>
</dbReference>
<keyword evidence="3 7" id="KW-0949">S-adenosyl-L-methionine</keyword>
<dbReference type="CDD" id="cd02440">
    <property type="entry name" value="AdoMet_MTases"/>
    <property type="match status" value="1"/>
</dbReference>
<evidence type="ECO:0000256" key="5">
    <source>
        <dbReference type="ARBA" id="ARBA00051255"/>
    </source>
</evidence>
<organism evidence="10 11">
    <name type="scientific">Salinicola corii</name>
    <dbReference type="NCBI Taxonomy" id="2606937"/>
    <lineage>
        <taxon>Bacteria</taxon>
        <taxon>Pseudomonadati</taxon>
        <taxon>Pseudomonadota</taxon>
        <taxon>Gammaproteobacteria</taxon>
        <taxon>Oceanospirillales</taxon>
        <taxon>Halomonadaceae</taxon>
        <taxon>Salinicola</taxon>
    </lineage>
</organism>
<evidence type="ECO:0000256" key="2">
    <source>
        <dbReference type="ARBA" id="ARBA00022679"/>
    </source>
</evidence>
<comment type="similarity">
    <text evidence="7">Belongs to the class I-like SAM-binding methyltransferase superfamily. RNA M5U methyltransferase family. TrmA subfamily.</text>
</comment>
<keyword evidence="4 7" id="KW-0819">tRNA processing</keyword>
<gene>
    <name evidence="7 10" type="primary">trmA</name>
    <name evidence="10" type="ORF">F0A16_17655</name>
</gene>
<feature type="binding site" evidence="7 8">
    <location>
        <position position="227"/>
    </location>
    <ligand>
        <name>S-adenosyl-L-methionine</name>
        <dbReference type="ChEBI" id="CHEBI:59789"/>
    </ligand>
</feature>
<dbReference type="PROSITE" id="PS51687">
    <property type="entry name" value="SAM_MT_RNA_M5U"/>
    <property type="match status" value="1"/>
</dbReference>
<comment type="catalytic activity">
    <reaction evidence="6 7">
        <text>uridine(54) in tRNA + S-adenosyl-L-methionine = 5-methyluridine(54) in tRNA + S-adenosyl-L-homocysteine + H(+)</text>
        <dbReference type="Rhea" id="RHEA:42712"/>
        <dbReference type="Rhea" id="RHEA-COMP:10167"/>
        <dbReference type="Rhea" id="RHEA-COMP:10193"/>
        <dbReference type="ChEBI" id="CHEBI:15378"/>
        <dbReference type="ChEBI" id="CHEBI:57856"/>
        <dbReference type="ChEBI" id="CHEBI:59789"/>
        <dbReference type="ChEBI" id="CHEBI:65315"/>
        <dbReference type="ChEBI" id="CHEBI:74447"/>
        <dbReference type="EC" id="2.1.1.35"/>
    </reaction>
</comment>
<dbReference type="SUPFAM" id="SSF53335">
    <property type="entry name" value="S-adenosyl-L-methionine-dependent methyltransferases"/>
    <property type="match status" value="1"/>
</dbReference>
<dbReference type="FunFam" id="2.40.50.1070:FF:000001">
    <property type="entry name" value="tRNA/tmRNA (uracil-C(5))-methyltransferase"/>
    <property type="match status" value="1"/>
</dbReference>
<dbReference type="NCBIfam" id="TIGR02143">
    <property type="entry name" value="trmA_only"/>
    <property type="match status" value="1"/>
</dbReference>
<comment type="caution">
    <text evidence="10">The sequence shown here is derived from an EMBL/GenBank/DDBJ whole genome shotgun (WGS) entry which is preliminary data.</text>
</comment>
<feature type="active site" description="Nucleophile" evidence="7 8">
    <location>
        <position position="333"/>
    </location>
</feature>
<dbReference type="EMBL" id="VTPX01000012">
    <property type="protein sequence ID" value="KAA0016262.1"/>
    <property type="molecule type" value="Genomic_DNA"/>
</dbReference>
<dbReference type="Gene3D" id="2.40.50.1070">
    <property type="match status" value="1"/>
</dbReference>
<dbReference type="Pfam" id="PF05958">
    <property type="entry name" value="tRNA_U5-meth_tr"/>
    <property type="match status" value="1"/>
</dbReference>
<dbReference type="PANTHER" id="PTHR47790:SF2">
    <property type="entry name" value="TRNA_TMRNA (URACIL-C(5))-METHYLTRANSFERASE"/>
    <property type="match status" value="1"/>
</dbReference>
<keyword evidence="11" id="KW-1185">Reference proteome</keyword>
<dbReference type="GO" id="GO:0019843">
    <property type="term" value="F:rRNA binding"/>
    <property type="evidence" value="ECO:0007669"/>
    <property type="project" value="TreeGrafter"/>
</dbReference>
<dbReference type="InterPro" id="IPR010280">
    <property type="entry name" value="U5_MeTrfase_fam"/>
</dbReference>
<feature type="binding site" evidence="7 8">
    <location>
        <position position="248"/>
    </location>
    <ligand>
        <name>S-adenosyl-L-methionine</name>
        <dbReference type="ChEBI" id="CHEBI:59789"/>
    </ligand>
</feature>
<dbReference type="FunFam" id="3.40.50.150:FF:000012">
    <property type="entry name" value="tRNA/tmRNA (uracil-C(5))-methyltransferase"/>
    <property type="match status" value="1"/>
</dbReference>
<evidence type="ECO:0000256" key="3">
    <source>
        <dbReference type="ARBA" id="ARBA00022691"/>
    </source>
</evidence>
<comment type="function">
    <text evidence="7">Dual-specificity methyltransferase that catalyzes the formation of 5-methyluridine at position 54 (m5U54) in all tRNAs, and that of position 341 (m5U341) in tmRNA (transfer-mRNA).</text>
</comment>
<reference evidence="10 11" key="1">
    <citation type="submission" date="2019-08" db="EMBL/GenBank/DDBJ databases">
        <title>Bioinformatics analysis of the strain L3 and L5.</title>
        <authorList>
            <person name="Li X."/>
        </authorList>
    </citation>
    <scope>NUCLEOTIDE SEQUENCE [LARGE SCALE GENOMIC DNA]</scope>
    <source>
        <strain evidence="10 11">L3</strain>
    </source>
</reference>
<dbReference type="GO" id="GO:0030488">
    <property type="term" value="P:tRNA methylation"/>
    <property type="evidence" value="ECO:0007669"/>
    <property type="project" value="UniProtKB-UniRule"/>
</dbReference>
<protein>
    <recommendedName>
        <fullName evidence="7">tRNA/tmRNA (uracil-C(5))-methyltransferase</fullName>
        <ecNumber evidence="7">2.1.1.35</ecNumber>
    </recommendedName>
    <alternativeName>
        <fullName evidence="7">tRNA (uracil(54)-C(5))-methyltransferase</fullName>
    </alternativeName>
    <alternativeName>
        <fullName evidence="7">tRNA(m5U54)-methyltransferase</fullName>
        <shortName evidence="7">RUMT</shortName>
    </alternativeName>
    <alternativeName>
        <fullName evidence="7">tmRNA (uracil(341)-C(5))-methyltransferase</fullName>
    </alternativeName>
</protein>
<dbReference type="RefSeq" id="WP_149436702.1">
    <property type="nucleotide sequence ID" value="NZ_VTPX01000012.1"/>
</dbReference>
<evidence type="ECO:0000313" key="10">
    <source>
        <dbReference type="EMBL" id="KAA0016262.1"/>
    </source>
</evidence>
<dbReference type="InterPro" id="IPR030390">
    <property type="entry name" value="MeTrfase_TrmA_AS"/>
</dbReference>
<proteinExistence type="inferred from homology"/>
<evidence type="ECO:0000256" key="7">
    <source>
        <dbReference type="HAMAP-Rule" id="MF_01011"/>
    </source>
</evidence>
<feature type="binding site" evidence="7 8">
    <location>
        <position position="308"/>
    </location>
    <ligand>
        <name>S-adenosyl-L-methionine</name>
        <dbReference type="ChEBI" id="CHEBI:59789"/>
    </ligand>
</feature>
<feature type="binding site" evidence="7 8">
    <location>
        <position position="195"/>
    </location>
    <ligand>
        <name>S-adenosyl-L-methionine</name>
        <dbReference type="ChEBI" id="CHEBI:59789"/>
    </ligand>
</feature>
<dbReference type="HAMAP" id="MF_01011">
    <property type="entry name" value="RNA_methyltr_TrmA"/>
    <property type="match status" value="1"/>
</dbReference>
<keyword evidence="1 7" id="KW-0489">Methyltransferase</keyword>
<keyword evidence="2 7" id="KW-0808">Transferase</keyword>
<evidence type="ECO:0000313" key="11">
    <source>
        <dbReference type="Proteomes" id="UP000466024"/>
    </source>
</evidence>
<feature type="active site" evidence="9">
    <location>
        <position position="333"/>
    </location>
</feature>
<dbReference type="Proteomes" id="UP000466024">
    <property type="component" value="Unassembled WGS sequence"/>
</dbReference>
<name>A0A640W892_9GAMM</name>
<dbReference type="GO" id="GO:0000049">
    <property type="term" value="F:tRNA binding"/>
    <property type="evidence" value="ECO:0007669"/>
    <property type="project" value="TreeGrafter"/>
</dbReference>
<dbReference type="InterPro" id="IPR029063">
    <property type="entry name" value="SAM-dependent_MTases_sf"/>
</dbReference>
<accession>A0A640W892</accession>
<comment type="catalytic activity">
    <reaction evidence="5 7">
        <text>uridine(341) in tmRNA + S-adenosyl-L-methionine = 5-methyluridine(341) in tmRNA + S-adenosyl-L-homocysteine + H(+)</text>
        <dbReference type="Rhea" id="RHEA:43612"/>
        <dbReference type="Rhea" id="RHEA-COMP:10630"/>
        <dbReference type="Rhea" id="RHEA-COMP:10631"/>
        <dbReference type="ChEBI" id="CHEBI:15378"/>
        <dbReference type="ChEBI" id="CHEBI:57856"/>
        <dbReference type="ChEBI" id="CHEBI:59789"/>
        <dbReference type="ChEBI" id="CHEBI:65315"/>
        <dbReference type="ChEBI" id="CHEBI:74447"/>
    </reaction>
</comment>
<feature type="active site" description="Proton acceptor" evidence="7">
    <location>
        <position position="367"/>
    </location>
</feature>